<name>A0A7H1MLD0_9LACO</name>
<proteinExistence type="predicted"/>
<dbReference type="Proteomes" id="UP000516446">
    <property type="component" value="Chromosome"/>
</dbReference>
<keyword evidence="1" id="KW-0328">Glycosyltransferase</keyword>
<dbReference type="InterPro" id="IPR004629">
    <property type="entry name" value="WecG_TagA_CpsF"/>
</dbReference>
<dbReference type="GO" id="GO:0016758">
    <property type="term" value="F:hexosyltransferase activity"/>
    <property type="evidence" value="ECO:0007669"/>
    <property type="project" value="TreeGrafter"/>
</dbReference>
<keyword evidence="2 3" id="KW-0808">Transferase</keyword>
<evidence type="ECO:0000313" key="4">
    <source>
        <dbReference type="Proteomes" id="UP000516446"/>
    </source>
</evidence>
<sequence length="255" mass="29213">MKERTHKLKREVLFGVGVDPLTLQETVSLVEQKIRDKKPTHLLGVNADKINGLGIDDKYDDIIKNAEIINADGASLVIASKILKHPLPERVAGIDLMQSLLDISEKKNYSVYFLGSKQEVVEKMLSNFHSDYPKLNVAGYRNGYFTEADWPAVSEELRKKQPDIIFIGITSPIKEYLIDYLMRDSVNSIFMGVGGSFDVLSGNINRAPMWYQNHNLEWLYRLSQEPKRLFRRYLFGNIKFILLVLREKLLGGNHD</sequence>
<reference evidence="3 4" key="1">
    <citation type="submission" date="2019-08" db="EMBL/GenBank/DDBJ databases">
        <authorList>
            <person name="Chang H.C."/>
            <person name="Mun S.Y."/>
        </authorList>
    </citation>
    <scope>NUCLEOTIDE SEQUENCE [LARGE SCALE GENOMIC DNA]</scope>
    <source>
        <strain evidence="3 4">SK</strain>
    </source>
</reference>
<evidence type="ECO:0000313" key="3">
    <source>
        <dbReference type="EMBL" id="QNT64266.1"/>
    </source>
</evidence>
<keyword evidence="4" id="KW-1185">Reference proteome</keyword>
<evidence type="ECO:0000256" key="1">
    <source>
        <dbReference type="ARBA" id="ARBA00022676"/>
    </source>
</evidence>
<dbReference type="EMBL" id="CP043431">
    <property type="protein sequence ID" value="QNT64266.1"/>
    <property type="molecule type" value="Genomic_DNA"/>
</dbReference>
<gene>
    <name evidence="3" type="ORF">FY536_02775</name>
</gene>
<accession>A0A7H1MLD0</accession>
<dbReference type="RefSeq" id="WP_006845984.1">
    <property type="nucleotide sequence ID" value="NZ_CP043431.1"/>
</dbReference>
<protein>
    <submittedName>
        <fullName evidence="3">WecB/TagA/CpsF family glycosyltransferase</fullName>
    </submittedName>
</protein>
<evidence type="ECO:0000256" key="2">
    <source>
        <dbReference type="ARBA" id="ARBA00022679"/>
    </source>
</evidence>
<organism evidence="3 4">
    <name type="scientific">Weissella koreensis</name>
    <dbReference type="NCBI Taxonomy" id="165096"/>
    <lineage>
        <taxon>Bacteria</taxon>
        <taxon>Bacillati</taxon>
        <taxon>Bacillota</taxon>
        <taxon>Bacilli</taxon>
        <taxon>Lactobacillales</taxon>
        <taxon>Lactobacillaceae</taxon>
        <taxon>Weissella</taxon>
    </lineage>
</organism>
<dbReference type="PANTHER" id="PTHR34136">
    <property type="match status" value="1"/>
</dbReference>
<dbReference type="Pfam" id="PF03808">
    <property type="entry name" value="Glyco_tran_WecG"/>
    <property type="match status" value="1"/>
</dbReference>
<dbReference type="AlphaFoldDB" id="A0A7H1MLD0"/>
<dbReference type="CDD" id="cd06533">
    <property type="entry name" value="Glyco_transf_WecG_TagA"/>
    <property type="match status" value="1"/>
</dbReference>
<dbReference type="NCBIfam" id="TIGR00696">
    <property type="entry name" value="wecG_tagA_cpsF"/>
    <property type="match status" value="1"/>
</dbReference>
<dbReference type="PANTHER" id="PTHR34136:SF1">
    <property type="entry name" value="UDP-N-ACETYL-D-MANNOSAMINURONIC ACID TRANSFERASE"/>
    <property type="match status" value="1"/>
</dbReference>